<dbReference type="PANTHER" id="PTHR46049">
    <property type="entry name" value="AGAP003327-PA"/>
    <property type="match status" value="1"/>
</dbReference>
<dbReference type="SUPFAM" id="SSF50729">
    <property type="entry name" value="PH domain-like"/>
    <property type="match status" value="2"/>
</dbReference>
<dbReference type="InterPro" id="IPR029071">
    <property type="entry name" value="Ubiquitin-like_domsf"/>
</dbReference>
<dbReference type="InterPro" id="IPR014352">
    <property type="entry name" value="FERM/acyl-CoA-bd_prot_sf"/>
</dbReference>
<dbReference type="SMART" id="SM00139">
    <property type="entry name" value="MyTH4"/>
    <property type="match status" value="2"/>
</dbReference>
<dbReference type="CDD" id="cd14473">
    <property type="entry name" value="FERM_B-lobe"/>
    <property type="match status" value="2"/>
</dbReference>
<dbReference type="SUPFAM" id="SSF47031">
    <property type="entry name" value="Second domain of FERM"/>
    <property type="match status" value="2"/>
</dbReference>
<feature type="domain" description="FERM" evidence="8">
    <location>
        <begin position="718"/>
        <end position="1037"/>
    </location>
</feature>
<dbReference type="InterPro" id="IPR000299">
    <property type="entry name" value="FERM_domain"/>
</dbReference>
<dbReference type="Pfam" id="PF00612">
    <property type="entry name" value="IQ"/>
    <property type="match status" value="1"/>
</dbReference>
<feature type="compositionally biased region" description="Low complexity" evidence="7">
    <location>
        <begin position="304"/>
        <end position="321"/>
    </location>
</feature>
<dbReference type="PROSITE" id="PS50057">
    <property type="entry name" value="FERM_3"/>
    <property type="match status" value="2"/>
</dbReference>
<dbReference type="Pfam" id="PF02174">
    <property type="entry name" value="IRS"/>
    <property type="match status" value="1"/>
</dbReference>
<dbReference type="Gene3D" id="1.20.80.10">
    <property type="match status" value="2"/>
</dbReference>
<feature type="region of interest" description="Disordered" evidence="7">
    <location>
        <begin position="180"/>
        <end position="201"/>
    </location>
</feature>
<evidence type="ECO:0000256" key="6">
    <source>
        <dbReference type="ARBA" id="ARBA00023175"/>
    </source>
</evidence>
<dbReference type="EMBL" id="OA882040">
    <property type="protein sequence ID" value="CAD7272097.1"/>
    <property type="molecule type" value="Genomic_DNA"/>
</dbReference>
<dbReference type="InterPro" id="IPR051724">
    <property type="entry name" value="Actin_motor_Myosin"/>
</dbReference>
<dbReference type="SUPFAM" id="SSF52540">
    <property type="entry name" value="P-loop containing nucleoside triphosphate hydrolases"/>
    <property type="match status" value="1"/>
</dbReference>
<dbReference type="Gene3D" id="1.25.40.530">
    <property type="entry name" value="MyTH4 domain"/>
    <property type="match status" value="2"/>
</dbReference>
<feature type="compositionally biased region" description="Polar residues" evidence="7">
    <location>
        <begin position="398"/>
        <end position="407"/>
    </location>
</feature>
<dbReference type="Pfam" id="PF00373">
    <property type="entry name" value="FERM_M"/>
    <property type="match status" value="2"/>
</dbReference>
<sequence>MEWQMGTTKVFMRSRIHEPLEEKRKNLIESSSIQIQKIWKGTRVRQEFLRKRRAVAKIQATYRSMKQRLLFNRMRRAAITIQSGVRGMFAREVAGALREMRRVEEEQVRREKLEEERKQRENKPKPERQESATDADETLSECSDDSYLSLTGQTERPQEELDAVNNITTQLNRANIVTAASSSQAVKPGVEKSSVATEAPAHPEVDLDNLFDFLAKMQDNNAKKKQLDVLSELDDIGREVSSLASGIQQRLDIHENKMKEEAKPNSRPRSMHLPPPDFPPPPPPPPASTDSRGDADEESTYAESLPTTDSMSTTTSASTEMPAPPSPPPLPQPNMDEHMDAAAQADDKDISPPEEFRNKELNEDPRRRSFQEGKKLTSGRENHYASVAVQPRPGAPQPSANPNQIRSPSPGKVEDMRARSRSPYSRQQQQQMMRNGSTVSVASSVGGQSTHSWKFTPGGDLPVPPGAALPPGMLQTMPEESDRELKRRLRIERRIQELGEKEESRNTVVEPETDEHYDIIEFAEKYFNNHEKYPDGTIVATLTRRKGTTTNVDYIPKYEMVTYTKGYSIPTSHIQMFDPDNITTACNTFRDICRYMRGELKGESEIDAVQSIVGCSIEREELRDEVMIQLMRQITNNPSPEWTEKLWLLLALCVAAFHPSKTLAKYFMSFLKKNLQTEGKIRQYVRWCIENSRSTKAYSRKMAPSSVEIAAMRRLGTVVCRFFFMDGRTKAIDLHPCDTAHDAMRKLADKLGLHSLDGWAIYQQSEGGETHVKAHDYLYDVIAMWELKNNPAPAPSTIPTLTKRPKPVGLVDNRFIFRKRLFRKTREISQDPVEISLLFSQAVYAVVKSDDFPVSEKVALQLAGLQAQAHMGDPRPDQGDHPYSDPSAFLPERILKTRPPVQWIQAIVQAHHLYGAGKSDLIAKVWYLSSVMQYPLWGSVLFLVSYKGYWPYGNEILLGVNCDGLSLIRPEDKFVISEYRYEDIESLFLDPSDNFITLNLSRAGSDGSLKSFVFETKDKVEIGSLISSYYPPLSSWARDSDLPIRRVKLTPEDRARLYYNVIAARRGLAESETLKRPTDELSFFRNTFRRLSKAKGDKYKHQEEYAGGDWLKSFPHGFWAFSRYPLTQSLIQLESVEQEEVAIQMSSLILAYAGIAKNSAPESNFATGGEGDPALIAQSILEKAMSNPRLMDELYCQLIKQTTDGPDPPGGKVAIRIWALFALACSVALPSLKLLRRLLNAHLKKTAADYVSEEGNFARYAEKCMHRTAESRQRQWAPSRQEILCTLSRRPIYARFYLMGGNFHTIEFDPSVTAEQILDTVREKVGLKETATGFALYEVYGIQERSLQREEKLSDILSKWEKFKASASGKKSEADPYLLFKKHLFLEVDLHDLVEQELLYHQTLHMLRTDRHPLTLMEAVMLCALAAQVEWGDWKVNQDYDRLVAQVLPTRIMKQAAIDSNTGGSVPEQVNMHHQSLQGMSAAQAKEAFLTLIQSWSLYRATIFNVTVSNVLSVSQPGDGSEKQWFTSNWPRELWLAVDPSGVHLLEPHARSTLCTYSYDYIVNYSPSMNSLMIITGSLRKQSKIILNTNMAFQIATLIRDYSEALRPAPVYLANNGDHQPRGSRVQFNLPTTSNGAVSILHKPVPHIGDNELNVEPSS</sequence>
<name>A0A7R9BBP8_9CRUS</name>
<dbReference type="GO" id="GO:0048731">
    <property type="term" value="P:system development"/>
    <property type="evidence" value="ECO:0007669"/>
    <property type="project" value="UniProtKB-ARBA"/>
</dbReference>
<proteinExistence type="inferred from homology"/>
<dbReference type="CDD" id="cd17208">
    <property type="entry name" value="FERM_F1_DdMyo7_like"/>
    <property type="match status" value="1"/>
</dbReference>
<evidence type="ECO:0000256" key="5">
    <source>
        <dbReference type="ARBA" id="ARBA00022840"/>
    </source>
</evidence>
<dbReference type="InterPro" id="IPR002404">
    <property type="entry name" value="IRS_PTB"/>
</dbReference>
<dbReference type="InterPro" id="IPR035963">
    <property type="entry name" value="FERM_2"/>
</dbReference>
<evidence type="ECO:0000313" key="11">
    <source>
        <dbReference type="Proteomes" id="UP000678499"/>
    </source>
</evidence>
<feature type="domain" description="FERM" evidence="8">
    <location>
        <begin position="1292"/>
        <end position="1610"/>
    </location>
</feature>
<dbReference type="PROSITE" id="PS50096">
    <property type="entry name" value="IQ"/>
    <property type="match status" value="3"/>
</dbReference>
<keyword evidence="3" id="KW-0963">Cytoplasm</keyword>
<dbReference type="GO" id="GO:0005856">
    <property type="term" value="C:cytoskeleton"/>
    <property type="evidence" value="ECO:0007669"/>
    <property type="project" value="InterPro"/>
</dbReference>
<evidence type="ECO:0000256" key="7">
    <source>
        <dbReference type="SAM" id="MobiDB-lite"/>
    </source>
</evidence>
<evidence type="ECO:0000256" key="3">
    <source>
        <dbReference type="ARBA" id="ARBA00022490"/>
    </source>
</evidence>
<dbReference type="Gene3D" id="3.10.20.90">
    <property type="entry name" value="Phosphatidylinositol 3-kinase Catalytic Subunit, Chain A, domain 1"/>
    <property type="match status" value="2"/>
</dbReference>
<feature type="compositionally biased region" description="Pro residues" evidence="7">
    <location>
        <begin position="273"/>
        <end position="287"/>
    </location>
</feature>
<dbReference type="Pfam" id="PF21989">
    <property type="entry name" value="RA_2"/>
    <property type="match status" value="2"/>
</dbReference>
<accession>A0A7R9BBP8</accession>
<dbReference type="InterPro" id="IPR000857">
    <property type="entry name" value="MyTH4_dom"/>
</dbReference>
<comment type="subcellular location">
    <subcellularLocation>
        <location evidence="1">Cytoplasm</location>
    </subcellularLocation>
</comment>
<dbReference type="Proteomes" id="UP000678499">
    <property type="component" value="Unassembled WGS sequence"/>
</dbReference>
<dbReference type="InterPro" id="IPR027417">
    <property type="entry name" value="P-loop_NTPase"/>
</dbReference>
<feature type="region of interest" description="Disordered" evidence="7">
    <location>
        <begin position="243"/>
        <end position="484"/>
    </location>
</feature>
<dbReference type="GO" id="GO:0003779">
    <property type="term" value="F:actin binding"/>
    <property type="evidence" value="ECO:0007669"/>
    <property type="project" value="UniProtKB-KW"/>
</dbReference>
<evidence type="ECO:0000259" key="8">
    <source>
        <dbReference type="PROSITE" id="PS50057"/>
    </source>
</evidence>
<keyword evidence="6" id="KW-0505">Motor protein</keyword>
<dbReference type="EMBL" id="CAJPEX010000003">
    <property type="protein sequence ID" value="CAG0912249.1"/>
    <property type="molecule type" value="Genomic_DNA"/>
</dbReference>
<protein>
    <submittedName>
        <fullName evidence="10">Uncharacterized protein</fullName>
    </submittedName>
</protein>
<feature type="compositionally biased region" description="Basic and acidic residues" evidence="7">
    <location>
        <begin position="335"/>
        <end position="383"/>
    </location>
</feature>
<dbReference type="Gene3D" id="2.30.29.30">
    <property type="entry name" value="Pleckstrin-homology domain (PH domain)/Phosphotyrosine-binding domain (PTB)"/>
    <property type="match status" value="2"/>
</dbReference>
<dbReference type="InterPro" id="IPR011993">
    <property type="entry name" value="PH-like_dom_sf"/>
</dbReference>
<organism evidence="10">
    <name type="scientific">Notodromas monacha</name>
    <dbReference type="NCBI Taxonomy" id="399045"/>
    <lineage>
        <taxon>Eukaryota</taxon>
        <taxon>Metazoa</taxon>
        <taxon>Ecdysozoa</taxon>
        <taxon>Arthropoda</taxon>
        <taxon>Crustacea</taxon>
        <taxon>Oligostraca</taxon>
        <taxon>Ostracoda</taxon>
        <taxon>Podocopa</taxon>
        <taxon>Podocopida</taxon>
        <taxon>Cypridocopina</taxon>
        <taxon>Cypridoidea</taxon>
        <taxon>Cyprididae</taxon>
        <taxon>Notodromas</taxon>
    </lineage>
</organism>
<feature type="domain" description="MyTH4" evidence="9">
    <location>
        <begin position="1121"/>
        <end position="1287"/>
    </location>
</feature>
<dbReference type="Gene3D" id="1.20.5.190">
    <property type="match status" value="1"/>
</dbReference>
<dbReference type="GO" id="GO:0005524">
    <property type="term" value="F:ATP binding"/>
    <property type="evidence" value="ECO:0007669"/>
    <property type="project" value="UniProtKB-KW"/>
</dbReference>
<keyword evidence="11" id="KW-1185">Reference proteome</keyword>
<dbReference type="InterPro" id="IPR000048">
    <property type="entry name" value="IQ_motif_EF-hand-BS"/>
</dbReference>
<feature type="region of interest" description="Disordered" evidence="7">
    <location>
        <begin position="104"/>
        <end position="143"/>
    </location>
</feature>
<feature type="compositionally biased region" description="Acidic residues" evidence="7">
    <location>
        <begin position="133"/>
        <end position="143"/>
    </location>
</feature>
<dbReference type="Pfam" id="PF00784">
    <property type="entry name" value="MyTH4"/>
    <property type="match status" value="2"/>
</dbReference>
<dbReference type="SMART" id="SM00295">
    <property type="entry name" value="B41"/>
    <property type="match status" value="2"/>
</dbReference>
<evidence type="ECO:0000259" key="9">
    <source>
        <dbReference type="PROSITE" id="PS51016"/>
    </source>
</evidence>
<dbReference type="GO" id="GO:0005737">
    <property type="term" value="C:cytoplasm"/>
    <property type="evidence" value="ECO:0007669"/>
    <property type="project" value="UniProtKB-SubCell"/>
</dbReference>
<evidence type="ECO:0000313" key="10">
    <source>
        <dbReference type="EMBL" id="CAD7272097.1"/>
    </source>
</evidence>
<dbReference type="PROSITE" id="PS51016">
    <property type="entry name" value="MYTH4"/>
    <property type="match status" value="2"/>
</dbReference>
<comment type="similarity">
    <text evidence="2">Belongs to the TRAFAC class myosin-kinesin ATPase superfamily. Myosin family.</text>
</comment>
<feature type="compositionally biased region" description="Pro residues" evidence="7">
    <location>
        <begin position="322"/>
        <end position="332"/>
    </location>
</feature>
<keyword evidence="4" id="KW-0547">Nucleotide-binding</keyword>
<evidence type="ECO:0000256" key="1">
    <source>
        <dbReference type="ARBA" id="ARBA00004496"/>
    </source>
</evidence>
<feature type="compositionally biased region" description="Basic and acidic residues" evidence="7">
    <location>
        <begin position="104"/>
        <end position="131"/>
    </location>
</feature>
<dbReference type="SUPFAM" id="SSF54236">
    <property type="entry name" value="Ubiquitin-like"/>
    <property type="match status" value="2"/>
</dbReference>
<feature type="compositionally biased region" description="Low complexity" evidence="7">
    <location>
        <begin position="421"/>
        <end position="449"/>
    </location>
</feature>
<dbReference type="SMART" id="SM00015">
    <property type="entry name" value="IQ"/>
    <property type="match status" value="3"/>
</dbReference>
<reference evidence="10" key="1">
    <citation type="submission" date="2020-11" db="EMBL/GenBank/DDBJ databases">
        <authorList>
            <person name="Tran Van P."/>
        </authorList>
    </citation>
    <scope>NUCLEOTIDE SEQUENCE</scope>
</reference>
<dbReference type="GO" id="GO:0009887">
    <property type="term" value="P:animal organ morphogenesis"/>
    <property type="evidence" value="ECO:0007669"/>
    <property type="project" value="UniProtKB-ARBA"/>
</dbReference>
<evidence type="ECO:0000256" key="4">
    <source>
        <dbReference type="ARBA" id="ARBA00022741"/>
    </source>
</evidence>
<keyword evidence="5" id="KW-0067">ATP-binding</keyword>
<dbReference type="InterPro" id="IPR019749">
    <property type="entry name" value="Band_41_domain"/>
</dbReference>
<dbReference type="PANTHER" id="PTHR46049:SF3">
    <property type="entry name" value="MYOSIN VIIA"/>
    <property type="match status" value="1"/>
</dbReference>
<dbReference type="InterPro" id="IPR019748">
    <property type="entry name" value="FERM_central"/>
</dbReference>
<dbReference type="GO" id="GO:0071944">
    <property type="term" value="C:cell periphery"/>
    <property type="evidence" value="ECO:0007669"/>
    <property type="project" value="UniProtKB-ARBA"/>
</dbReference>
<feature type="domain" description="MyTH4" evidence="9">
    <location>
        <begin position="564"/>
        <end position="713"/>
    </location>
</feature>
<dbReference type="InterPro" id="IPR038185">
    <property type="entry name" value="MyTH4_dom_sf"/>
</dbReference>
<feature type="compositionally biased region" description="Basic and acidic residues" evidence="7">
    <location>
        <begin position="251"/>
        <end position="264"/>
    </location>
</feature>
<gene>
    <name evidence="10" type="ORF">NMOB1V02_LOCUS46</name>
</gene>
<dbReference type="OrthoDB" id="312459at2759"/>
<evidence type="ECO:0000256" key="2">
    <source>
        <dbReference type="ARBA" id="ARBA00008314"/>
    </source>
</evidence>